<dbReference type="RefSeq" id="WP_380287887.1">
    <property type="nucleotide sequence ID" value="NZ_JBHULY010000002.1"/>
</dbReference>
<reference evidence="4" key="1">
    <citation type="journal article" date="2019" name="Int. J. Syst. Evol. Microbiol.">
        <title>The Global Catalogue of Microorganisms (GCM) 10K type strain sequencing project: providing services to taxonomists for standard genome sequencing and annotation.</title>
        <authorList>
            <consortium name="The Broad Institute Genomics Platform"/>
            <consortium name="The Broad Institute Genome Sequencing Center for Infectious Disease"/>
            <person name="Wu L."/>
            <person name="Ma J."/>
        </authorList>
    </citation>
    <scope>NUCLEOTIDE SEQUENCE [LARGE SCALE GENOMIC DNA]</scope>
    <source>
        <strain evidence="4">KCTC 42398</strain>
    </source>
</reference>
<dbReference type="InterPro" id="IPR006121">
    <property type="entry name" value="HMA_dom"/>
</dbReference>
<evidence type="ECO:0000313" key="3">
    <source>
        <dbReference type="EMBL" id="MFD2724649.1"/>
    </source>
</evidence>
<sequence>MKTTLYIQNLKCAGCEFSIIDKLAELKNIYKITIKLQYATVTFEHKTKNDIDIVKKALSKMGYPPFGAKNTLAKKAKSFVSCASGRIKK</sequence>
<gene>
    <name evidence="3" type="ORF">ACFSR8_00355</name>
</gene>
<protein>
    <submittedName>
        <fullName evidence="3">Heavy-metal-associated domain-containing protein</fullName>
    </submittedName>
</protein>
<accession>A0ABW5T756</accession>
<dbReference type="PROSITE" id="PS01047">
    <property type="entry name" value="HMA_1"/>
    <property type="match status" value="1"/>
</dbReference>
<feature type="domain" description="HMA" evidence="2">
    <location>
        <begin position="1"/>
        <end position="66"/>
    </location>
</feature>
<keyword evidence="1" id="KW-0479">Metal-binding</keyword>
<dbReference type="PROSITE" id="PS50846">
    <property type="entry name" value="HMA_2"/>
    <property type="match status" value="1"/>
</dbReference>
<comment type="caution">
    <text evidence="3">The sequence shown here is derived from an EMBL/GenBank/DDBJ whole genome shotgun (WGS) entry which is preliminary data.</text>
</comment>
<proteinExistence type="predicted"/>
<evidence type="ECO:0000259" key="2">
    <source>
        <dbReference type="PROSITE" id="PS50846"/>
    </source>
</evidence>
<dbReference type="Pfam" id="PF00403">
    <property type="entry name" value="HMA"/>
    <property type="match status" value="1"/>
</dbReference>
<name>A0ABW5T756_9FLAO</name>
<dbReference type="Gene3D" id="3.30.70.100">
    <property type="match status" value="1"/>
</dbReference>
<evidence type="ECO:0000256" key="1">
    <source>
        <dbReference type="ARBA" id="ARBA00022723"/>
    </source>
</evidence>
<dbReference type="SUPFAM" id="SSF55008">
    <property type="entry name" value="HMA, heavy metal-associated domain"/>
    <property type="match status" value="1"/>
</dbReference>
<dbReference type="Proteomes" id="UP001597476">
    <property type="component" value="Unassembled WGS sequence"/>
</dbReference>
<dbReference type="InterPro" id="IPR036163">
    <property type="entry name" value="HMA_dom_sf"/>
</dbReference>
<organism evidence="3 4">
    <name type="scientific">Hyunsoonleella rubra</name>
    <dbReference type="NCBI Taxonomy" id="1737062"/>
    <lineage>
        <taxon>Bacteria</taxon>
        <taxon>Pseudomonadati</taxon>
        <taxon>Bacteroidota</taxon>
        <taxon>Flavobacteriia</taxon>
        <taxon>Flavobacteriales</taxon>
        <taxon>Flavobacteriaceae</taxon>
    </lineage>
</organism>
<evidence type="ECO:0000313" key="4">
    <source>
        <dbReference type="Proteomes" id="UP001597476"/>
    </source>
</evidence>
<dbReference type="EMBL" id="JBHULY010000002">
    <property type="protein sequence ID" value="MFD2724649.1"/>
    <property type="molecule type" value="Genomic_DNA"/>
</dbReference>
<keyword evidence="4" id="KW-1185">Reference proteome</keyword>
<dbReference type="InterPro" id="IPR017969">
    <property type="entry name" value="Heavy-metal-associated_CS"/>
</dbReference>